<dbReference type="SUPFAM" id="SSF56300">
    <property type="entry name" value="Metallo-dependent phosphatases"/>
    <property type="match status" value="1"/>
</dbReference>
<gene>
    <name evidence="2" type="ORF">GPM918_LOCUS7282</name>
    <name evidence="3" type="ORF">SRO942_LOCUS7282</name>
</gene>
<dbReference type="Proteomes" id="UP000663829">
    <property type="component" value="Unassembled WGS sequence"/>
</dbReference>
<dbReference type="InterPro" id="IPR004843">
    <property type="entry name" value="Calcineurin-like_PHP"/>
</dbReference>
<proteinExistence type="predicted"/>
<comment type="caution">
    <text evidence="2">The sequence shown here is derived from an EMBL/GenBank/DDBJ whole genome shotgun (WGS) entry which is preliminary data.</text>
</comment>
<dbReference type="AlphaFoldDB" id="A0A813XSF0"/>
<protein>
    <recommendedName>
        <fullName evidence="1">Calcineurin-like phosphoesterase domain-containing protein</fullName>
    </recommendedName>
</protein>
<dbReference type="Pfam" id="PF00149">
    <property type="entry name" value="Metallophos"/>
    <property type="match status" value="1"/>
</dbReference>
<dbReference type="GO" id="GO:0016787">
    <property type="term" value="F:hydrolase activity"/>
    <property type="evidence" value="ECO:0007669"/>
    <property type="project" value="InterPro"/>
</dbReference>
<organism evidence="2 4">
    <name type="scientific">Didymodactylos carnosus</name>
    <dbReference type="NCBI Taxonomy" id="1234261"/>
    <lineage>
        <taxon>Eukaryota</taxon>
        <taxon>Metazoa</taxon>
        <taxon>Spiralia</taxon>
        <taxon>Gnathifera</taxon>
        <taxon>Rotifera</taxon>
        <taxon>Eurotatoria</taxon>
        <taxon>Bdelloidea</taxon>
        <taxon>Philodinida</taxon>
        <taxon>Philodinidae</taxon>
        <taxon>Didymodactylos</taxon>
    </lineage>
</organism>
<dbReference type="OrthoDB" id="10028672at2759"/>
<dbReference type="EMBL" id="CAJNOQ010001180">
    <property type="protein sequence ID" value="CAF0874622.1"/>
    <property type="molecule type" value="Genomic_DNA"/>
</dbReference>
<evidence type="ECO:0000313" key="3">
    <source>
        <dbReference type="EMBL" id="CAF3661638.1"/>
    </source>
</evidence>
<keyword evidence="4" id="KW-1185">Reference proteome</keyword>
<evidence type="ECO:0000259" key="1">
    <source>
        <dbReference type="Pfam" id="PF00149"/>
    </source>
</evidence>
<feature type="domain" description="Calcineurin-like phosphoesterase" evidence="1">
    <location>
        <begin position="228"/>
        <end position="452"/>
    </location>
</feature>
<accession>A0A813XSF0</accession>
<evidence type="ECO:0000313" key="4">
    <source>
        <dbReference type="Proteomes" id="UP000663829"/>
    </source>
</evidence>
<dbReference type="InterPro" id="IPR029052">
    <property type="entry name" value="Metallo-depent_PP-like"/>
</dbReference>
<dbReference type="Proteomes" id="UP000681722">
    <property type="component" value="Unassembled WGS sequence"/>
</dbReference>
<dbReference type="Gene3D" id="3.60.21.10">
    <property type="match status" value="1"/>
</dbReference>
<evidence type="ECO:0000313" key="2">
    <source>
        <dbReference type="EMBL" id="CAF0874622.1"/>
    </source>
</evidence>
<dbReference type="EMBL" id="CAJOBC010001180">
    <property type="protein sequence ID" value="CAF3661638.1"/>
    <property type="molecule type" value="Genomic_DNA"/>
</dbReference>
<name>A0A813XSF0_9BILA</name>
<sequence>MFCHRCQRPQHQYGSIEYHLNSFQLCFLLMDELKSTSHQHPTLFTYPANATLKVILSQHKFIRSAVKHFSTRKISIESTIAHFEVDGKVVDENTLFSSVDNVPTLTLVLPSPGIKLSFHKTRDVSPDPVMLAKHRQHMDQRLPTNNGHRIKAHKIHRYPNSSLDLLFDTLDGQLTYIFRYLRSHIGEIHPFTTYAVQQYMDNDKEKKKWEQWETGIYKMVGDADGTIHIAVASDWGAGTIESALVASAMMNGLDKTAQQQQATPNLPHYSIHLGDIYYVGLKEEVEHCCLGVKPHWSEQGVFWPIGKNGSFAIPGNHELYSRGYGYWDHFLPRLGLFDPTDLTKPIHCQKASYWLLENDNWRVIGLDTGYDSYSVITIDKFPIKLPHQLMDWLQNVVCLSPTMTDKRGLLFFSHHQVISAWGHEPHSNFPEQLASLLPPGRVVLYMWGHEHRLSFYEKQAIHRDGKTLTMYGRCIGNSGFPTLVTKLPSKARETKLLYYDDRLFSIASKNAFINMALGFNGFVSMKFVKPKEEFNKTSLYLSYKSLGLKADGQLTDENPVELVREEWGVDSNGNVLLIKLQPVNKELTENVHVGNEDDQPLTLLGSLQALESSYCTTL</sequence>
<reference evidence="2" key="1">
    <citation type="submission" date="2021-02" db="EMBL/GenBank/DDBJ databases">
        <authorList>
            <person name="Nowell W R."/>
        </authorList>
    </citation>
    <scope>NUCLEOTIDE SEQUENCE</scope>
</reference>